<organism evidence="2 3">
    <name type="scientific">Nesidiocoris tenuis</name>
    <dbReference type="NCBI Taxonomy" id="355587"/>
    <lineage>
        <taxon>Eukaryota</taxon>
        <taxon>Metazoa</taxon>
        <taxon>Ecdysozoa</taxon>
        <taxon>Arthropoda</taxon>
        <taxon>Hexapoda</taxon>
        <taxon>Insecta</taxon>
        <taxon>Pterygota</taxon>
        <taxon>Neoptera</taxon>
        <taxon>Paraneoptera</taxon>
        <taxon>Hemiptera</taxon>
        <taxon>Heteroptera</taxon>
        <taxon>Panheteroptera</taxon>
        <taxon>Cimicomorpha</taxon>
        <taxon>Miridae</taxon>
        <taxon>Dicyphina</taxon>
        <taxon>Nesidiocoris</taxon>
    </lineage>
</organism>
<name>A0ABN7B8X2_9HEMI</name>
<protein>
    <recommendedName>
        <fullName evidence="4">Ashwin</fullName>
    </recommendedName>
</protein>
<dbReference type="InterPro" id="IPR024887">
    <property type="entry name" value="Ashwin"/>
</dbReference>
<proteinExistence type="predicted"/>
<feature type="compositionally biased region" description="Low complexity" evidence="1">
    <location>
        <begin position="128"/>
        <end position="138"/>
    </location>
</feature>
<evidence type="ECO:0000313" key="3">
    <source>
        <dbReference type="Proteomes" id="UP001307889"/>
    </source>
</evidence>
<gene>
    <name evidence="2" type="ORF">NTJ_13659</name>
</gene>
<feature type="compositionally biased region" description="Polar residues" evidence="1">
    <location>
        <begin position="84"/>
        <end position="103"/>
    </location>
</feature>
<accession>A0ABN7B8X2</accession>
<dbReference type="Pfam" id="PF15323">
    <property type="entry name" value="Ashwin"/>
    <property type="match status" value="1"/>
</dbReference>
<sequence length="202" mass="22741">MSDDEIPVFRLLQPDIMTNDELVSVLKRYKLSTNLSSTSRDELIEIYKRIALPLPQRTNGTTWRERLLAKKRNRKRISLDTKETAGSMNANQSSSTNNGNTRPVLSARRDRLKPPISAASDRKVVRLSTSSNNDSPSSCKTADVSTEEENGSVTPQTGKHKRIRIDFSDSAEKSTPVPKVVRRLSEEKVSNQPISKHRRIVI</sequence>
<dbReference type="Proteomes" id="UP001307889">
    <property type="component" value="Chromosome 12"/>
</dbReference>
<dbReference type="EMBL" id="AP028920">
    <property type="protein sequence ID" value="BET00843.1"/>
    <property type="molecule type" value="Genomic_DNA"/>
</dbReference>
<feature type="region of interest" description="Disordered" evidence="1">
    <location>
        <begin position="74"/>
        <end position="178"/>
    </location>
</feature>
<evidence type="ECO:0008006" key="4">
    <source>
        <dbReference type="Google" id="ProtNLM"/>
    </source>
</evidence>
<evidence type="ECO:0000256" key="1">
    <source>
        <dbReference type="SAM" id="MobiDB-lite"/>
    </source>
</evidence>
<evidence type="ECO:0000313" key="2">
    <source>
        <dbReference type="EMBL" id="BET00843.1"/>
    </source>
</evidence>
<reference evidence="2 3" key="1">
    <citation type="submission" date="2023-09" db="EMBL/GenBank/DDBJ databases">
        <title>Nesidiocoris tenuis whole genome shotgun sequence.</title>
        <authorList>
            <person name="Shibata T."/>
            <person name="Shimoda M."/>
            <person name="Kobayashi T."/>
            <person name="Uehara T."/>
        </authorList>
    </citation>
    <scope>NUCLEOTIDE SEQUENCE [LARGE SCALE GENOMIC DNA]</scope>
    <source>
        <strain evidence="2 3">Japan</strain>
    </source>
</reference>
<keyword evidence="3" id="KW-1185">Reference proteome</keyword>